<reference evidence="3" key="1">
    <citation type="journal article" date="2019" name="Int. J. Syst. Evol. Microbiol.">
        <title>The Global Catalogue of Microorganisms (GCM) 10K type strain sequencing project: providing services to taxonomists for standard genome sequencing and annotation.</title>
        <authorList>
            <consortium name="The Broad Institute Genomics Platform"/>
            <consortium name="The Broad Institute Genome Sequencing Center for Infectious Disease"/>
            <person name="Wu L."/>
            <person name="Ma J."/>
        </authorList>
    </citation>
    <scope>NUCLEOTIDE SEQUENCE [LARGE SCALE GENOMIC DNA]</scope>
    <source>
        <strain evidence="3">JCM 30742</strain>
    </source>
</reference>
<dbReference type="InterPro" id="IPR009057">
    <property type="entry name" value="Homeodomain-like_sf"/>
</dbReference>
<name>A0ABP7C516_9MICC</name>
<dbReference type="SUPFAM" id="SSF46689">
    <property type="entry name" value="Homeodomain-like"/>
    <property type="match status" value="1"/>
</dbReference>
<accession>A0ABP7C516</accession>
<evidence type="ECO:0000313" key="3">
    <source>
        <dbReference type="Proteomes" id="UP001500752"/>
    </source>
</evidence>
<evidence type="ECO:0000313" key="2">
    <source>
        <dbReference type="EMBL" id="GAA3676669.1"/>
    </source>
</evidence>
<feature type="domain" description="Tetracyclin repressor-like C-terminal group 31" evidence="1">
    <location>
        <begin position="52"/>
        <end position="145"/>
    </location>
</feature>
<dbReference type="SUPFAM" id="SSF48498">
    <property type="entry name" value="Tetracyclin repressor-like, C-terminal domain"/>
    <property type="match status" value="1"/>
</dbReference>
<dbReference type="Gene3D" id="1.10.357.10">
    <property type="entry name" value="Tetracycline Repressor, domain 2"/>
    <property type="match status" value="1"/>
</dbReference>
<protein>
    <submittedName>
        <fullName evidence="2">TetR family transcriptional regulator</fullName>
    </submittedName>
</protein>
<keyword evidence="3" id="KW-1185">Reference proteome</keyword>
<gene>
    <name evidence="2" type="ORF">GCM10023081_13710</name>
</gene>
<evidence type="ECO:0000259" key="1">
    <source>
        <dbReference type="Pfam" id="PF17940"/>
    </source>
</evidence>
<dbReference type="Pfam" id="PF17940">
    <property type="entry name" value="TetR_C_31"/>
    <property type="match status" value="1"/>
</dbReference>
<dbReference type="InterPro" id="IPR036271">
    <property type="entry name" value="Tet_transcr_reg_TetR-rel_C_sf"/>
</dbReference>
<organism evidence="2 3">
    <name type="scientific">Arthrobacter ginkgonis</name>
    <dbReference type="NCBI Taxonomy" id="1630594"/>
    <lineage>
        <taxon>Bacteria</taxon>
        <taxon>Bacillati</taxon>
        <taxon>Actinomycetota</taxon>
        <taxon>Actinomycetes</taxon>
        <taxon>Micrococcales</taxon>
        <taxon>Micrococcaceae</taxon>
        <taxon>Arthrobacter</taxon>
    </lineage>
</organism>
<dbReference type="InterPro" id="IPR041583">
    <property type="entry name" value="TetR_C_31"/>
</dbReference>
<comment type="caution">
    <text evidence="2">The sequence shown here is derived from an EMBL/GenBank/DDBJ whole genome shotgun (WGS) entry which is preliminary data.</text>
</comment>
<dbReference type="Proteomes" id="UP001500752">
    <property type="component" value="Unassembled WGS sequence"/>
</dbReference>
<sequence length="165" mass="18560">MAKLTYRSLTAEAGVTQGSLRHHFPHLNAVLEAALEWCLEVSLGYKEPSGSLVDTLRHMDGMMREHPELPRFLTEVYVAARHAPELLELVKRHQEIYRERARASFVEAGLEVDEELVEIIVAMGDGMVFQRVVFGAEHEPVTERQIAGSRRLLSCILSEASVRPA</sequence>
<dbReference type="EMBL" id="BAABEO010000009">
    <property type="protein sequence ID" value="GAA3676669.1"/>
    <property type="molecule type" value="Genomic_DNA"/>
</dbReference>
<proteinExistence type="predicted"/>